<dbReference type="PROSITE" id="PS51272">
    <property type="entry name" value="SLH"/>
    <property type="match status" value="2"/>
</dbReference>
<keyword evidence="4" id="KW-0732">Signal</keyword>
<evidence type="ECO:0000313" key="7">
    <source>
        <dbReference type="EMBL" id="WOV84707.1"/>
    </source>
</evidence>
<name>A0ABZ0KXS8_9BACL</name>
<dbReference type="Pfam" id="PF08239">
    <property type="entry name" value="SH3_3"/>
    <property type="match status" value="1"/>
</dbReference>
<feature type="domain" description="SH3b" evidence="6">
    <location>
        <begin position="197"/>
        <end position="262"/>
    </location>
</feature>
<dbReference type="Gene3D" id="2.30.30.40">
    <property type="entry name" value="SH3 Domains"/>
    <property type="match status" value="1"/>
</dbReference>
<dbReference type="SMART" id="SM00287">
    <property type="entry name" value="SH3b"/>
    <property type="match status" value="1"/>
</dbReference>
<dbReference type="RefSeq" id="WP_323692353.1">
    <property type="nucleotide sequence ID" value="NZ_CP116341.1"/>
</dbReference>
<keyword evidence="8" id="KW-1185">Reference proteome</keyword>
<dbReference type="EC" id="3.5.1.28" evidence="7"/>
<dbReference type="Gene3D" id="3.40.630.40">
    <property type="entry name" value="Zn-dependent exopeptidases"/>
    <property type="match status" value="1"/>
</dbReference>
<dbReference type="InterPro" id="IPR001119">
    <property type="entry name" value="SLH_dom"/>
</dbReference>
<feature type="domain" description="SLH" evidence="5">
    <location>
        <begin position="84"/>
        <end position="147"/>
    </location>
</feature>
<dbReference type="InterPro" id="IPR002508">
    <property type="entry name" value="MurNAc-LAA_cat"/>
</dbReference>
<sequence length="504" mass="54312">MKKLAVCLTLSLAALVPFGQDSKAAANFTDVGTTHRAQAEIYYLVEGGITSGVSETRFVPEQQVTRVQAAAMLGRTLNLNGEQRATNFKDVGKNNFASGYIQQLVDKKIISGYPDGSFKPNNTLSRGEMAVLIGRAFEYKSSSVSVAASSLINKGIASGIADGSFGETQTIKRGDFAVFLARSINADFRTADNEKFEHNAYVDTKDGSKLNLRTGPNTSYPSIASIPSGKIVSYSYSVGEWVYITSDNVKGFVHSAYLQSDKPSDKPVVTPPTSPTPTPTPPPTKPVPTPPGKKPLSDITVVIDAGHGGSDPGSSGHGFIEKNVTLNVAKKMEKYYDKVPMKAKMTRSSDTYVSLNARGAYASKVKGDIFVSIHTNSHTTGSANGTETYYYTRSAAVNPNVSQSKALAKYVQNRQLEAWGLTDRGVKVMNLAVLRQNTVPAVLAELGFISSSKDMGIMGTEAGREKMAKALFIATLDYYYYYENRTDVLPLYSTVNATPSGKLH</sequence>
<feature type="compositionally biased region" description="Pro residues" evidence="3">
    <location>
        <begin position="269"/>
        <end position="293"/>
    </location>
</feature>
<organism evidence="7 8">
    <name type="scientific">Sporosarcina jeotgali</name>
    <dbReference type="NCBI Taxonomy" id="3020056"/>
    <lineage>
        <taxon>Bacteria</taxon>
        <taxon>Bacillati</taxon>
        <taxon>Bacillota</taxon>
        <taxon>Bacilli</taxon>
        <taxon>Bacillales</taxon>
        <taxon>Caryophanaceae</taxon>
        <taxon>Sporosarcina</taxon>
    </lineage>
</organism>
<evidence type="ECO:0000256" key="3">
    <source>
        <dbReference type="SAM" id="MobiDB-lite"/>
    </source>
</evidence>
<protein>
    <submittedName>
        <fullName evidence="7">N-acetylmuramoyl-L-alanine amidase</fullName>
        <ecNumber evidence="7">3.5.1.28</ecNumber>
    </submittedName>
</protein>
<dbReference type="PROSITE" id="PS51781">
    <property type="entry name" value="SH3B"/>
    <property type="match status" value="1"/>
</dbReference>
<dbReference type="SMART" id="SM00646">
    <property type="entry name" value="Ami_3"/>
    <property type="match status" value="1"/>
</dbReference>
<dbReference type="EMBL" id="CP116341">
    <property type="protein sequence ID" value="WOV84707.1"/>
    <property type="molecule type" value="Genomic_DNA"/>
</dbReference>
<evidence type="ECO:0000256" key="4">
    <source>
        <dbReference type="SAM" id="SignalP"/>
    </source>
</evidence>
<dbReference type="Pfam" id="PF01520">
    <property type="entry name" value="Amidase_3"/>
    <property type="match status" value="1"/>
</dbReference>
<dbReference type="PANTHER" id="PTHR30404:SF0">
    <property type="entry name" value="N-ACETYLMURAMOYL-L-ALANINE AMIDASE AMIC"/>
    <property type="match status" value="1"/>
</dbReference>
<feature type="region of interest" description="Disordered" evidence="3">
    <location>
        <begin position="260"/>
        <end position="297"/>
    </location>
</feature>
<evidence type="ECO:0000256" key="2">
    <source>
        <dbReference type="ARBA" id="ARBA00023316"/>
    </source>
</evidence>
<evidence type="ECO:0000259" key="6">
    <source>
        <dbReference type="PROSITE" id="PS51781"/>
    </source>
</evidence>
<dbReference type="Pfam" id="PF00395">
    <property type="entry name" value="SLH"/>
    <property type="match status" value="2"/>
</dbReference>
<dbReference type="PANTHER" id="PTHR30404">
    <property type="entry name" value="N-ACETYLMURAMOYL-L-ALANINE AMIDASE"/>
    <property type="match status" value="1"/>
</dbReference>
<dbReference type="Proteomes" id="UP001303532">
    <property type="component" value="Chromosome"/>
</dbReference>
<dbReference type="InterPro" id="IPR050695">
    <property type="entry name" value="N-acetylmuramoyl_amidase_3"/>
</dbReference>
<keyword evidence="2" id="KW-0961">Cell wall biogenesis/degradation</keyword>
<evidence type="ECO:0000256" key="1">
    <source>
        <dbReference type="ARBA" id="ARBA00022801"/>
    </source>
</evidence>
<dbReference type="GO" id="GO:0008745">
    <property type="term" value="F:N-acetylmuramoyl-L-alanine amidase activity"/>
    <property type="evidence" value="ECO:0007669"/>
    <property type="project" value="UniProtKB-EC"/>
</dbReference>
<keyword evidence="1 7" id="KW-0378">Hydrolase</keyword>
<dbReference type="CDD" id="cd02696">
    <property type="entry name" value="MurNAc-LAA"/>
    <property type="match status" value="1"/>
</dbReference>
<gene>
    <name evidence="7" type="ORF">PGH26_01930</name>
</gene>
<feature type="chain" id="PRO_5046960052" evidence="4">
    <location>
        <begin position="20"/>
        <end position="504"/>
    </location>
</feature>
<accession>A0ABZ0KXS8</accession>
<evidence type="ECO:0000313" key="8">
    <source>
        <dbReference type="Proteomes" id="UP001303532"/>
    </source>
</evidence>
<dbReference type="InterPro" id="IPR003646">
    <property type="entry name" value="SH3-like_bac-type"/>
</dbReference>
<evidence type="ECO:0000259" key="5">
    <source>
        <dbReference type="PROSITE" id="PS51272"/>
    </source>
</evidence>
<feature type="domain" description="SLH" evidence="5">
    <location>
        <begin position="24"/>
        <end position="83"/>
    </location>
</feature>
<reference evidence="7 8" key="1">
    <citation type="submission" date="2023-01" db="EMBL/GenBank/DDBJ databases">
        <title>Sporosarcina sp. nov., isolated from Korean tranditional fermented seafood 'Jeotgal'.</title>
        <authorList>
            <person name="Yang A.-I."/>
        </authorList>
    </citation>
    <scope>NUCLEOTIDE SEQUENCE [LARGE SCALE GENOMIC DNA]</scope>
    <source>
        <strain evidence="7 8">B2O-1</strain>
    </source>
</reference>
<dbReference type="SUPFAM" id="SSF53187">
    <property type="entry name" value="Zn-dependent exopeptidases"/>
    <property type="match status" value="1"/>
</dbReference>
<proteinExistence type="predicted"/>
<feature type="signal peptide" evidence="4">
    <location>
        <begin position="1"/>
        <end position="19"/>
    </location>
</feature>